<gene>
    <name evidence="6" type="ORF">BCR32DRAFT_296320</name>
</gene>
<sequence>MLQKHFTDCFWAYDTKDTTIGIRTLNKKIEKGFNEVDELISFVKKRITLEENYAYDLVDLGQSRNYSEETTEESTSVYQSYLNIKKELINYGNSRQNIANAMREYVLNPLLKYQEENRKYSQKKTQDIIDLVNHLQKQKDELEYAKAEYYQSCEISEQFNNLRSTVGTPYYTLDNMDFPALDAMIPIGPRNMTIEELNSLLLKMQHEIPLTTVSSWIGNYQAMAGEDIVRFMMKRFLDMSKDDAIMAAQDLLKMGFIGTRSISKQPFSFNGSYVWKKTTMEGEAPHKKAKRDVERTDYIYKNAVKAVETTRCNIECEMYAYLVRIEDIEFERIKTIRNAVSAMINLESKSVMVNQVLFEHDKLFLETIQPERDLNQVINQCRTGTTHIPVTIYESYYYSPGHFQTFGVFLDQLVMSNGTNVPIIVKKCLSAITKSVKALCEKQEIIDVNEDVPKLTPIEMERKMWIGPRPFIGQVYELRNRLNTQKITLKILKSFEVPVVIAVLKLFLQELPISLIAGDMYESFKMLYSGSENNDLKNRITSIERLLYTLSPPYYETLACIMKHLHELVEGLTFEDEFLSGLAYSISHLILRPWTESIITINDKHASRLVKDLIYYYTDIFPERFTLARTKMSTKAPQRPPSEENEPVQEGNGDEEDKTQEVLATIDKATTTFRASLVLDDNEAAPKLNSSLEGIEEKPKESEEAKEETKEETKEEESKEEESNNETLKSNETGKDISEIEEKSSEIENEIIEKTEETKADVVAEKTEENKSDETVVAN</sequence>
<keyword evidence="1" id="KW-0175">Coiled coil</keyword>
<dbReference type="PANTHER" id="PTHR23065">
    <property type="entry name" value="PROLINE-SERINE-THREONINE PHOSPHATASE INTERACTING PROTEIN 1"/>
    <property type="match status" value="1"/>
</dbReference>
<feature type="region of interest" description="Disordered" evidence="2">
    <location>
        <begin position="632"/>
        <end position="660"/>
    </location>
</feature>
<evidence type="ECO:0000256" key="1">
    <source>
        <dbReference type="PROSITE-ProRule" id="PRU01077"/>
    </source>
</evidence>
<evidence type="ECO:0000259" key="5">
    <source>
        <dbReference type="PROSITE" id="PS51741"/>
    </source>
</evidence>
<dbReference type="OrthoDB" id="2155291at2759"/>
<organism evidence="6 7">
    <name type="scientific">Anaeromyces robustus</name>
    <dbReference type="NCBI Taxonomy" id="1754192"/>
    <lineage>
        <taxon>Eukaryota</taxon>
        <taxon>Fungi</taxon>
        <taxon>Fungi incertae sedis</taxon>
        <taxon>Chytridiomycota</taxon>
        <taxon>Chytridiomycota incertae sedis</taxon>
        <taxon>Neocallimastigomycetes</taxon>
        <taxon>Neocallimastigales</taxon>
        <taxon>Neocallimastigaceae</taxon>
        <taxon>Anaeromyces</taxon>
    </lineage>
</organism>
<feature type="region of interest" description="Disordered" evidence="2">
    <location>
        <begin position="684"/>
        <end position="779"/>
    </location>
</feature>
<dbReference type="GO" id="GO:0005886">
    <property type="term" value="C:plasma membrane"/>
    <property type="evidence" value="ECO:0007669"/>
    <property type="project" value="TreeGrafter"/>
</dbReference>
<evidence type="ECO:0000259" key="4">
    <source>
        <dbReference type="PROSITE" id="PS50238"/>
    </source>
</evidence>
<reference evidence="6 7" key="1">
    <citation type="submission" date="2016-08" db="EMBL/GenBank/DDBJ databases">
        <title>A Parts List for Fungal Cellulosomes Revealed by Comparative Genomics.</title>
        <authorList>
            <consortium name="DOE Joint Genome Institute"/>
            <person name="Haitjema C.H."/>
            <person name="Gilmore S.P."/>
            <person name="Henske J.K."/>
            <person name="Solomon K.V."/>
            <person name="De Groot R."/>
            <person name="Kuo A."/>
            <person name="Mondo S.J."/>
            <person name="Salamov A.A."/>
            <person name="Labutti K."/>
            <person name="Zhao Z."/>
            <person name="Chiniquy J."/>
            <person name="Barry K."/>
            <person name="Brewer H.M."/>
            <person name="Purvine S.O."/>
            <person name="Wright A.T."/>
            <person name="Boxma B."/>
            <person name="Van Alen T."/>
            <person name="Hackstein J.H."/>
            <person name="Baker S.E."/>
            <person name="Grigoriev I.V."/>
            <person name="O'Malley M.A."/>
        </authorList>
    </citation>
    <scope>NUCLEOTIDE SEQUENCE [LARGE SCALE GENOMIC DNA]</scope>
    <source>
        <strain evidence="6 7">S4</strain>
    </source>
</reference>
<feature type="domain" description="DEP" evidence="3">
    <location>
        <begin position="221"/>
        <end position="277"/>
    </location>
</feature>
<dbReference type="GO" id="GO:0005737">
    <property type="term" value="C:cytoplasm"/>
    <property type="evidence" value="ECO:0007669"/>
    <property type="project" value="TreeGrafter"/>
</dbReference>
<name>A0A1Y1WS00_9FUNG</name>
<feature type="compositionally biased region" description="Basic and acidic residues" evidence="2">
    <location>
        <begin position="732"/>
        <end position="779"/>
    </location>
</feature>
<dbReference type="Gene3D" id="1.10.555.10">
    <property type="entry name" value="Rho GTPase activation protein"/>
    <property type="match status" value="1"/>
</dbReference>
<dbReference type="InterPro" id="IPR000198">
    <property type="entry name" value="RhoGAP_dom"/>
</dbReference>
<dbReference type="EMBL" id="MCFG01000306">
    <property type="protein sequence ID" value="ORX76319.1"/>
    <property type="molecule type" value="Genomic_DNA"/>
</dbReference>
<dbReference type="Gene3D" id="1.10.10.10">
    <property type="entry name" value="Winged helix-like DNA-binding domain superfamily/Winged helix DNA-binding domain"/>
    <property type="match status" value="1"/>
</dbReference>
<dbReference type="InterPro" id="IPR027267">
    <property type="entry name" value="AH/BAR_dom_sf"/>
</dbReference>
<proteinExistence type="predicted"/>
<dbReference type="Pfam" id="PF00620">
    <property type="entry name" value="RhoGAP"/>
    <property type="match status" value="1"/>
</dbReference>
<dbReference type="InterPro" id="IPR001060">
    <property type="entry name" value="FCH_dom"/>
</dbReference>
<feature type="domain" description="Rho-GAP" evidence="4">
    <location>
        <begin position="408"/>
        <end position="621"/>
    </location>
</feature>
<feature type="compositionally biased region" description="Basic and acidic residues" evidence="2">
    <location>
        <begin position="695"/>
        <end position="717"/>
    </location>
</feature>
<keyword evidence="7" id="KW-1185">Reference proteome</keyword>
<dbReference type="InterPro" id="IPR036388">
    <property type="entry name" value="WH-like_DNA-bd_sf"/>
</dbReference>
<dbReference type="Proteomes" id="UP000193944">
    <property type="component" value="Unassembled WGS sequence"/>
</dbReference>
<dbReference type="InterPro" id="IPR031160">
    <property type="entry name" value="F_BAR_dom"/>
</dbReference>
<feature type="domain" description="F-BAR" evidence="5">
    <location>
        <begin position="4"/>
        <end position="373"/>
    </location>
</feature>
<evidence type="ECO:0008006" key="8">
    <source>
        <dbReference type="Google" id="ProtNLM"/>
    </source>
</evidence>
<dbReference type="GO" id="GO:0005096">
    <property type="term" value="F:GTPase activator activity"/>
    <property type="evidence" value="ECO:0007669"/>
    <property type="project" value="TreeGrafter"/>
</dbReference>
<evidence type="ECO:0000256" key="2">
    <source>
        <dbReference type="SAM" id="MobiDB-lite"/>
    </source>
</evidence>
<dbReference type="CDD" id="cd04371">
    <property type="entry name" value="DEP"/>
    <property type="match status" value="1"/>
</dbReference>
<dbReference type="GO" id="GO:0007264">
    <property type="term" value="P:small GTPase-mediated signal transduction"/>
    <property type="evidence" value="ECO:0007669"/>
    <property type="project" value="TreeGrafter"/>
</dbReference>
<comment type="caution">
    <text evidence="6">The sequence shown here is derived from an EMBL/GenBank/DDBJ whole genome shotgun (WGS) entry which is preliminary data.</text>
</comment>
<dbReference type="PROSITE" id="PS50186">
    <property type="entry name" value="DEP"/>
    <property type="match status" value="1"/>
</dbReference>
<dbReference type="STRING" id="1754192.A0A1Y1WS00"/>
<dbReference type="GO" id="GO:0007010">
    <property type="term" value="P:cytoskeleton organization"/>
    <property type="evidence" value="ECO:0007669"/>
    <property type="project" value="TreeGrafter"/>
</dbReference>
<dbReference type="PROSITE" id="PS50238">
    <property type="entry name" value="RHOGAP"/>
    <property type="match status" value="1"/>
</dbReference>
<dbReference type="PROSITE" id="PS51741">
    <property type="entry name" value="F_BAR"/>
    <property type="match status" value="1"/>
</dbReference>
<dbReference type="PANTHER" id="PTHR23065:SF17">
    <property type="entry name" value="RHO-GTPASE-ACTIVATING PROTEIN RGD2"/>
    <property type="match status" value="1"/>
</dbReference>
<evidence type="ECO:0000313" key="6">
    <source>
        <dbReference type="EMBL" id="ORX76319.1"/>
    </source>
</evidence>
<reference evidence="6 7" key="2">
    <citation type="submission" date="2016-08" db="EMBL/GenBank/DDBJ databases">
        <title>Pervasive Adenine N6-methylation of Active Genes in Fungi.</title>
        <authorList>
            <consortium name="DOE Joint Genome Institute"/>
            <person name="Mondo S.J."/>
            <person name="Dannebaum R.O."/>
            <person name="Kuo R.C."/>
            <person name="Labutti K."/>
            <person name="Haridas S."/>
            <person name="Kuo A."/>
            <person name="Salamov A."/>
            <person name="Ahrendt S.R."/>
            <person name="Lipzen A."/>
            <person name="Sullivan W."/>
            <person name="Andreopoulos W.B."/>
            <person name="Clum A."/>
            <person name="Lindquist E."/>
            <person name="Daum C."/>
            <person name="Ramamoorthy G.K."/>
            <person name="Gryganskyi A."/>
            <person name="Culley D."/>
            <person name="Magnuson J.K."/>
            <person name="James T.Y."/>
            <person name="O'Malley M.A."/>
            <person name="Stajich J.E."/>
            <person name="Spatafora J.W."/>
            <person name="Visel A."/>
            <person name="Grigoriev I.V."/>
        </authorList>
    </citation>
    <scope>NUCLEOTIDE SEQUENCE [LARGE SCALE GENOMIC DNA]</scope>
    <source>
        <strain evidence="6 7">S4</strain>
    </source>
</reference>
<dbReference type="SMART" id="SM00324">
    <property type="entry name" value="RhoGAP"/>
    <property type="match status" value="1"/>
</dbReference>
<dbReference type="SUPFAM" id="SSF103657">
    <property type="entry name" value="BAR/IMD domain-like"/>
    <property type="match status" value="1"/>
</dbReference>
<evidence type="ECO:0000313" key="7">
    <source>
        <dbReference type="Proteomes" id="UP000193944"/>
    </source>
</evidence>
<feature type="compositionally biased region" description="Acidic residues" evidence="2">
    <location>
        <begin position="643"/>
        <end position="658"/>
    </location>
</feature>
<protein>
    <recommendedName>
        <fullName evidence="8">Rho-GAP domain-containing protein</fullName>
    </recommendedName>
</protein>
<dbReference type="Gene3D" id="1.20.1270.60">
    <property type="entry name" value="Arfaptin homology (AH) domain/BAR domain"/>
    <property type="match status" value="2"/>
</dbReference>
<accession>A0A1Y1WS00</accession>
<dbReference type="GO" id="GO:0000935">
    <property type="term" value="C:division septum"/>
    <property type="evidence" value="ECO:0007669"/>
    <property type="project" value="TreeGrafter"/>
</dbReference>
<dbReference type="AlphaFoldDB" id="A0A1Y1WS00"/>
<dbReference type="InterPro" id="IPR008936">
    <property type="entry name" value="Rho_GTPase_activation_prot"/>
</dbReference>
<dbReference type="Pfam" id="PF00611">
    <property type="entry name" value="FCH"/>
    <property type="match status" value="1"/>
</dbReference>
<dbReference type="InterPro" id="IPR000591">
    <property type="entry name" value="DEP_dom"/>
</dbReference>
<dbReference type="SUPFAM" id="SSF48350">
    <property type="entry name" value="GTPase activation domain, GAP"/>
    <property type="match status" value="1"/>
</dbReference>
<evidence type="ECO:0000259" key="3">
    <source>
        <dbReference type="PROSITE" id="PS50186"/>
    </source>
</evidence>